<dbReference type="AlphaFoldDB" id="A0A2N9FS86"/>
<dbReference type="PANTHER" id="PTHR37984">
    <property type="entry name" value="PROTEIN CBG26694"/>
    <property type="match status" value="1"/>
</dbReference>
<dbReference type="PANTHER" id="PTHR37984:SF5">
    <property type="entry name" value="PROTEIN NYNRIN-LIKE"/>
    <property type="match status" value="1"/>
</dbReference>
<dbReference type="Gene3D" id="3.30.420.10">
    <property type="entry name" value="Ribonuclease H-like superfamily/Ribonuclease H"/>
    <property type="match status" value="1"/>
</dbReference>
<dbReference type="GO" id="GO:0015074">
    <property type="term" value="P:DNA integration"/>
    <property type="evidence" value="ECO:0007669"/>
    <property type="project" value="InterPro"/>
</dbReference>
<dbReference type="InterPro" id="IPR012337">
    <property type="entry name" value="RNaseH-like_sf"/>
</dbReference>
<feature type="domain" description="Integrase catalytic" evidence="1">
    <location>
        <begin position="3"/>
        <end position="217"/>
    </location>
</feature>
<dbReference type="InterPro" id="IPR001584">
    <property type="entry name" value="Integrase_cat-core"/>
</dbReference>
<dbReference type="PROSITE" id="PS50994">
    <property type="entry name" value="INTEGRASE"/>
    <property type="match status" value="1"/>
</dbReference>
<name>A0A2N9FS86_FAGSY</name>
<proteinExistence type="predicted"/>
<dbReference type="Pfam" id="PF00665">
    <property type="entry name" value="rve"/>
    <property type="match status" value="1"/>
</dbReference>
<protein>
    <recommendedName>
        <fullName evidence="1">Integrase catalytic domain-containing protein</fullName>
    </recommendedName>
</protein>
<evidence type="ECO:0000259" key="1">
    <source>
        <dbReference type="PROSITE" id="PS50994"/>
    </source>
</evidence>
<sequence>MPMIRQPASLTTERTNVDDSTLVVRAMGLDIMGPFPIERRQLKFLVVAIDYFTKWVEVEPLATITEKNIQNFVWKAVICRFGIPRMLVSDNGKQFDNPRFKQFSQKLGIHNHYLSPGHPQANGQVEVTNRSLLKLIKTRLEGAKSLWLEELPIEVGLTTFRTSTYDDQQNEGQIHLNLDLIDEVQEKVETRMKGYQVNMARHNNTKLKPRQFSIGDLILRKVTLATKDPTQGKLGPNWEGPYKVIETRQQGTYHLEDVNGRRLPHPWNAEHLKKYYP</sequence>
<reference evidence="2" key="1">
    <citation type="submission" date="2018-02" db="EMBL/GenBank/DDBJ databases">
        <authorList>
            <person name="Cohen D.B."/>
            <person name="Kent A.D."/>
        </authorList>
    </citation>
    <scope>NUCLEOTIDE SEQUENCE</scope>
</reference>
<organism evidence="2">
    <name type="scientific">Fagus sylvatica</name>
    <name type="common">Beechnut</name>
    <dbReference type="NCBI Taxonomy" id="28930"/>
    <lineage>
        <taxon>Eukaryota</taxon>
        <taxon>Viridiplantae</taxon>
        <taxon>Streptophyta</taxon>
        <taxon>Embryophyta</taxon>
        <taxon>Tracheophyta</taxon>
        <taxon>Spermatophyta</taxon>
        <taxon>Magnoliopsida</taxon>
        <taxon>eudicotyledons</taxon>
        <taxon>Gunneridae</taxon>
        <taxon>Pentapetalae</taxon>
        <taxon>rosids</taxon>
        <taxon>fabids</taxon>
        <taxon>Fagales</taxon>
        <taxon>Fagaceae</taxon>
        <taxon>Fagus</taxon>
    </lineage>
</organism>
<dbReference type="InterPro" id="IPR036397">
    <property type="entry name" value="RNaseH_sf"/>
</dbReference>
<dbReference type="GO" id="GO:0003676">
    <property type="term" value="F:nucleic acid binding"/>
    <property type="evidence" value="ECO:0007669"/>
    <property type="project" value="InterPro"/>
</dbReference>
<dbReference type="SUPFAM" id="SSF53098">
    <property type="entry name" value="Ribonuclease H-like"/>
    <property type="match status" value="1"/>
</dbReference>
<dbReference type="EMBL" id="OIVN01001108">
    <property type="protein sequence ID" value="SPC89930.1"/>
    <property type="molecule type" value="Genomic_DNA"/>
</dbReference>
<dbReference type="InterPro" id="IPR050951">
    <property type="entry name" value="Retrovirus_Pol_polyprotein"/>
</dbReference>
<accession>A0A2N9FS86</accession>
<gene>
    <name evidence="2" type="ORF">FSB_LOCUS17812</name>
</gene>
<evidence type="ECO:0000313" key="2">
    <source>
        <dbReference type="EMBL" id="SPC89930.1"/>
    </source>
</evidence>